<evidence type="ECO:0000256" key="1">
    <source>
        <dbReference type="SAM" id="MobiDB-lite"/>
    </source>
</evidence>
<evidence type="ECO:0000313" key="3">
    <source>
        <dbReference type="Proteomes" id="UP000008743"/>
    </source>
</evidence>
<feature type="compositionally biased region" description="Polar residues" evidence="1">
    <location>
        <begin position="203"/>
        <end position="212"/>
    </location>
</feature>
<dbReference type="AlphaFoldDB" id="A0A0D2UIT4"/>
<keyword evidence="3" id="KW-1185">Reference proteome</keyword>
<feature type="region of interest" description="Disordered" evidence="1">
    <location>
        <begin position="267"/>
        <end position="325"/>
    </location>
</feature>
<accession>A0A0D2UIT4</accession>
<evidence type="ECO:0000313" key="2">
    <source>
        <dbReference type="EMBL" id="KJE95051.1"/>
    </source>
</evidence>
<organism evidence="2 3">
    <name type="scientific">Capsaspora owczarzaki (strain ATCC 30864)</name>
    <dbReference type="NCBI Taxonomy" id="595528"/>
    <lineage>
        <taxon>Eukaryota</taxon>
        <taxon>Filasterea</taxon>
        <taxon>Capsaspora</taxon>
    </lineage>
</organism>
<name>A0A0D2UIT4_CAPO3</name>
<reference evidence="3" key="1">
    <citation type="submission" date="2011-02" db="EMBL/GenBank/DDBJ databases">
        <title>The Genome Sequence of Capsaspora owczarzaki ATCC 30864.</title>
        <authorList>
            <person name="Russ C."/>
            <person name="Cuomo C."/>
            <person name="Burger G."/>
            <person name="Gray M.W."/>
            <person name="Holland P.W.H."/>
            <person name="King N."/>
            <person name="Lang F.B.F."/>
            <person name="Roger A.J."/>
            <person name="Ruiz-Trillo I."/>
            <person name="Young S.K."/>
            <person name="Zeng Q."/>
            <person name="Gargeya S."/>
            <person name="Alvarado L."/>
            <person name="Berlin A."/>
            <person name="Chapman S.B."/>
            <person name="Chen Z."/>
            <person name="Freedman E."/>
            <person name="Gellesch M."/>
            <person name="Goldberg J."/>
            <person name="Griggs A."/>
            <person name="Gujja S."/>
            <person name="Heilman E."/>
            <person name="Heiman D."/>
            <person name="Howarth C."/>
            <person name="Mehta T."/>
            <person name="Neiman D."/>
            <person name="Pearson M."/>
            <person name="Roberts A."/>
            <person name="Saif S."/>
            <person name="Shea T."/>
            <person name="Shenoy N."/>
            <person name="Sisk P."/>
            <person name="Stolte C."/>
            <person name="Sykes S."/>
            <person name="White J."/>
            <person name="Yandava C."/>
            <person name="Haas B."/>
            <person name="Nusbaum C."/>
            <person name="Birren B."/>
        </authorList>
    </citation>
    <scope>NUCLEOTIDE SEQUENCE</scope>
    <source>
        <strain evidence="3">ATCC 30864</strain>
    </source>
</reference>
<feature type="region of interest" description="Disordered" evidence="1">
    <location>
        <begin position="201"/>
        <end position="220"/>
    </location>
</feature>
<gene>
    <name evidence="2" type="ORF">CAOG_009867</name>
</gene>
<proteinExistence type="predicted"/>
<sequence>MRAWWMPIVAAGQPRAETAFVGARLCPNTHSTRRIHRRCHHCGRCDQCQRHQSRRRRRRRVVVLVAAGDCDREEIIHLPLVLAMTRRLVRRSSAESQVLGVWMTGWHQRHEEAFAGEWWRVHVEKWLLLRPPSVPCSCCWQRLGIHPTERCLARARPSRGLAIGRHQKAEWRRDRHSPGCQTCKLGFRSLDKPMGLVSHRLESNPSSIQPRQCSRETGGVRGRQAAEETACSCVLQRLRLRCRRFSVAATSQSREVPLRTARARLRRPESWAAKQQRVGSSPAASAPTFPRQTWHAARDSRGRQADPPCAHRRQSSETRPAQTAG</sequence>
<dbReference type="EMBL" id="KE346368">
    <property type="protein sequence ID" value="KJE95051.1"/>
    <property type="molecule type" value="Genomic_DNA"/>
</dbReference>
<protein>
    <submittedName>
        <fullName evidence="2">Uncharacterized protein</fullName>
    </submittedName>
</protein>
<dbReference type="InParanoid" id="A0A0D2UIT4"/>
<dbReference type="Proteomes" id="UP000008743">
    <property type="component" value="Unassembled WGS sequence"/>
</dbReference>